<dbReference type="GO" id="GO:0006351">
    <property type="term" value="P:DNA-templated transcription"/>
    <property type="evidence" value="ECO:0007669"/>
    <property type="project" value="TreeGrafter"/>
</dbReference>
<evidence type="ECO:0000256" key="1">
    <source>
        <dbReference type="ARBA" id="ARBA00009437"/>
    </source>
</evidence>
<dbReference type="GO" id="GO:0003700">
    <property type="term" value="F:DNA-binding transcription factor activity"/>
    <property type="evidence" value="ECO:0007669"/>
    <property type="project" value="InterPro"/>
</dbReference>
<dbReference type="GeneID" id="93129228"/>
<dbReference type="InterPro" id="IPR036388">
    <property type="entry name" value="WH-like_DNA-bd_sf"/>
</dbReference>
<evidence type="ECO:0000259" key="5">
    <source>
        <dbReference type="PROSITE" id="PS50931"/>
    </source>
</evidence>
<evidence type="ECO:0000313" key="7">
    <source>
        <dbReference type="Proteomes" id="UP000625568"/>
    </source>
</evidence>
<dbReference type="EMBL" id="CP069483">
    <property type="protein sequence ID" value="QRO80796.1"/>
    <property type="molecule type" value="Genomic_DNA"/>
</dbReference>
<evidence type="ECO:0000256" key="2">
    <source>
        <dbReference type="ARBA" id="ARBA00023015"/>
    </source>
</evidence>
<comment type="similarity">
    <text evidence="1">Belongs to the LysR transcriptional regulatory family.</text>
</comment>
<sequence length="295" mass="31995">MASEPGWELYRSYLGVLREGSLSGAARALGLAQPTVGRHIEALEKSLGLDLFTRSQSGLLPTPAALELRPYAEAMGSSAAALMRAADSQGGVKGTVRISASEVIGAEVLPPIVADLQATYPELRIELALTNRVHDLLLREADIAVRMTRPQQNALLVRRVGVLEVGLYAHRAYLARRGTPQAPSELAQHALIGFDEETPFLRAAASTLPVEWRRHAFTARSDSDLAQLALIRAGAGIGVCQVALARRDPQLVRVLPDVFSFPLETWVTMHEDLRHSARCKATFDALFDGLQRHAG</sequence>
<keyword evidence="2" id="KW-0805">Transcription regulation</keyword>
<name>A0A892ICV5_9BURK</name>
<dbReference type="RefSeq" id="WP_035974647.1">
    <property type="nucleotide sequence ID" value="NZ_CABVPR010000011.1"/>
</dbReference>
<dbReference type="Proteomes" id="UP000625568">
    <property type="component" value="Chromosome 2"/>
</dbReference>
<dbReference type="Gene3D" id="3.40.190.290">
    <property type="match status" value="1"/>
</dbReference>
<keyword evidence="3" id="KW-0238">DNA-binding</keyword>
<dbReference type="GO" id="GO:0043565">
    <property type="term" value="F:sequence-specific DNA binding"/>
    <property type="evidence" value="ECO:0007669"/>
    <property type="project" value="TreeGrafter"/>
</dbReference>
<protein>
    <submittedName>
        <fullName evidence="6">LysR family transcriptional regulator</fullName>
    </submittedName>
</protein>
<dbReference type="InterPro" id="IPR036390">
    <property type="entry name" value="WH_DNA-bd_sf"/>
</dbReference>
<dbReference type="Pfam" id="PF00126">
    <property type="entry name" value="HTH_1"/>
    <property type="match status" value="1"/>
</dbReference>
<evidence type="ECO:0000313" key="6">
    <source>
        <dbReference type="EMBL" id="QRO80796.1"/>
    </source>
</evidence>
<gene>
    <name evidence="6" type="ORF">I6K02_22730</name>
</gene>
<feature type="domain" description="HTH lysR-type" evidence="5">
    <location>
        <begin position="16"/>
        <end position="62"/>
    </location>
</feature>
<evidence type="ECO:0000256" key="4">
    <source>
        <dbReference type="ARBA" id="ARBA00023163"/>
    </source>
</evidence>
<dbReference type="Gene3D" id="1.10.10.10">
    <property type="entry name" value="Winged helix-like DNA-binding domain superfamily/Winged helix DNA-binding domain"/>
    <property type="match status" value="1"/>
</dbReference>
<dbReference type="InterPro" id="IPR000847">
    <property type="entry name" value="LysR_HTH_N"/>
</dbReference>
<proteinExistence type="inferred from homology"/>
<dbReference type="AlphaFoldDB" id="A0A892ICV5"/>
<dbReference type="PROSITE" id="PS50931">
    <property type="entry name" value="HTH_LYSR"/>
    <property type="match status" value="1"/>
</dbReference>
<dbReference type="InterPro" id="IPR005119">
    <property type="entry name" value="LysR_subst-bd"/>
</dbReference>
<evidence type="ECO:0000256" key="3">
    <source>
        <dbReference type="ARBA" id="ARBA00023125"/>
    </source>
</evidence>
<dbReference type="SUPFAM" id="SSF53850">
    <property type="entry name" value="Periplasmic binding protein-like II"/>
    <property type="match status" value="1"/>
</dbReference>
<keyword evidence="4" id="KW-0804">Transcription</keyword>
<organism evidence="6 7">
    <name type="scientific">Burkholderia dolosa</name>
    <dbReference type="NCBI Taxonomy" id="152500"/>
    <lineage>
        <taxon>Bacteria</taxon>
        <taxon>Pseudomonadati</taxon>
        <taxon>Pseudomonadota</taxon>
        <taxon>Betaproteobacteria</taxon>
        <taxon>Burkholderiales</taxon>
        <taxon>Burkholderiaceae</taxon>
        <taxon>Burkholderia</taxon>
        <taxon>Burkholderia cepacia complex</taxon>
    </lineage>
</organism>
<dbReference type="PANTHER" id="PTHR30537:SF3">
    <property type="entry name" value="TRANSCRIPTIONAL REGULATORY PROTEIN"/>
    <property type="match status" value="1"/>
</dbReference>
<dbReference type="InterPro" id="IPR058163">
    <property type="entry name" value="LysR-type_TF_proteobact-type"/>
</dbReference>
<accession>A0A892ICV5</accession>
<dbReference type="PANTHER" id="PTHR30537">
    <property type="entry name" value="HTH-TYPE TRANSCRIPTIONAL REGULATOR"/>
    <property type="match status" value="1"/>
</dbReference>
<keyword evidence="7" id="KW-1185">Reference proteome</keyword>
<dbReference type="Pfam" id="PF03466">
    <property type="entry name" value="LysR_substrate"/>
    <property type="match status" value="1"/>
</dbReference>
<dbReference type="SUPFAM" id="SSF46785">
    <property type="entry name" value="Winged helix' DNA-binding domain"/>
    <property type="match status" value="1"/>
</dbReference>
<reference evidence="6 7" key="1">
    <citation type="submission" date="2021-02" db="EMBL/GenBank/DDBJ databases">
        <title>FDA dAtabase for Regulatory Grade micrObial Sequences (FDA-ARGOS): Supporting development and validation of Infectious Disease Dx tests.</title>
        <authorList>
            <person name="Minogue T."/>
            <person name="Wolcott M."/>
            <person name="Wasieloski L."/>
            <person name="Aguilar W."/>
            <person name="Moore D."/>
            <person name="Jaissle J."/>
            <person name="Tallon L."/>
            <person name="Sadzewicz L."/>
            <person name="Zhao X."/>
            <person name="Boylan J."/>
            <person name="Ott S."/>
            <person name="Bowen H."/>
            <person name="Vavikolanu K."/>
            <person name="Mehta A."/>
            <person name="Aluvathingal J."/>
            <person name="Nadendla S."/>
            <person name="Yan Y."/>
            <person name="Sichtig H."/>
        </authorList>
    </citation>
    <scope>NUCLEOTIDE SEQUENCE [LARGE SCALE GENOMIC DNA]</scope>
    <source>
        <strain evidence="6 7">FDAARGOS_1272</strain>
    </source>
</reference>
<dbReference type="PRINTS" id="PR00039">
    <property type="entry name" value="HTHLYSR"/>
</dbReference>